<dbReference type="Pfam" id="PF22848">
    <property type="entry name" value="ASD1_dom"/>
    <property type="match status" value="1"/>
</dbReference>
<comment type="caution">
    <text evidence="2">The sequence shown here is derived from an EMBL/GenBank/DDBJ whole genome shotgun (WGS) entry which is preliminary data.</text>
</comment>
<dbReference type="Proteomes" id="UP001515480">
    <property type="component" value="Unassembled WGS sequence"/>
</dbReference>
<evidence type="ECO:0000313" key="2">
    <source>
        <dbReference type="EMBL" id="KAL1529985.1"/>
    </source>
</evidence>
<dbReference type="Gene3D" id="2.60.120.260">
    <property type="entry name" value="Galactose-binding domain-like"/>
    <property type="match status" value="1"/>
</dbReference>
<organism evidence="2 3">
    <name type="scientific">Prymnesium parvum</name>
    <name type="common">Toxic golden alga</name>
    <dbReference type="NCBI Taxonomy" id="97485"/>
    <lineage>
        <taxon>Eukaryota</taxon>
        <taxon>Haptista</taxon>
        <taxon>Haptophyta</taxon>
        <taxon>Prymnesiophyceae</taxon>
        <taxon>Prymnesiales</taxon>
        <taxon>Prymnesiaceae</taxon>
        <taxon>Prymnesium</taxon>
    </lineage>
</organism>
<dbReference type="PANTHER" id="PTHR43576">
    <property type="entry name" value="ALPHA-L-ARABINOFURANOSIDASE C-RELATED"/>
    <property type="match status" value="1"/>
</dbReference>
<dbReference type="EMBL" id="JBGBPQ010000001">
    <property type="protein sequence ID" value="KAL1529985.1"/>
    <property type="molecule type" value="Genomic_DNA"/>
</dbReference>
<reference evidence="2 3" key="1">
    <citation type="journal article" date="2024" name="Science">
        <title>Giant polyketide synthase enzymes in the biosynthesis of giant marine polyether toxins.</title>
        <authorList>
            <person name="Fallon T.R."/>
            <person name="Shende V.V."/>
            <person name="Wierzbicki I.H."/>
            <person name="Pendleton A.L."/>
            <person name="Watervoot N.F."/>
            <person name="Auber R.P."/>
            <person name="Gonzalez D.J."/>
            <person name="Wisecaver J.H."/>
            <person name="Moore B.S."/>
        </authorList>
    </citation>
    <scope>NUCLEOTIDE SEQUENCE [LARGE SCALE GENOMIC DNA]</scope>
    <source>
        <strain evidence="2 3">12B1</strain>
    </source>
</reference>
<dbReference type="InterPro" id="IPR055235">
    <property type="entry name" value="ASD1_cat"/>
</dbReference>
<evidence type="ECO:0000313" key="3">
    <source>
        <dbReference type="Proteomes" id="UP001515480"/>
    </source>
</evidence>
<name>A0AB34K794_PRYPA</name>
<dbReference type="GO" id="GO:0000272">
    <property type="term" value="P:polysaccharide catabolic process"/>
    <property type="evidence" value="ECO:0007669"/>
    <property type="project" value="TreeGrafter"/>
</dbReference>
<dbReference type="InterPro" id="IPR017853">
    <property type="entry name" value="GH"/>
</dbReference>
<dbReference type="Gene3D" id="3.20.20.80">
    <property type="entry name" value="Glycosidases"/>
    <property type="match status" value="1"/>
</dbReference>
<evidence type="ECO:0000259" key="1">
    <source>
        <dbReference type="Pfam" id="PF22848"/>
    </source>
</evidence>
<feature type="domain" description="Alpha-L-arabinofuranosidase 1 catalytic" evidence="1">
    <location>
        <begin position="295"/>
        <end position="427"/>
    </location>
</feature>
<dbReference type="AlphaFoldDB" id="A0AB34K794"/>
<keyword evidence="3" id="KW-1185">Reference proteome</keyword>
<gene>
    <name evidence="2" type="ORF">AB1Y20_000911</name>
</gene>
<proteinExistence type="predicted"/>
<sequence>MPSALPAFAFVYPTRRASLAFQPDLPHTAPPSPCNQSCSTYWSARAARAAERGHWLDSHATPLVLRPAGGGSAVPPAIFGYNLEMTRHGMFSGLSAQMVANRQFASADGRWPPPRWEGAREGAPRLEAPGMAGEGTYCVRCGVGGGHARACGVVQRRVGGGFDGGLSSGSSIPLLAGQEYTARVAVRSTARGAERALRLTVRLVDEEGNGTEVASRQWEEAAAAEGWTARTFNFTSALTTRSAVLSIVGQHAGKAKLLVRFWIGAVSLMPSDHLHGARADVVRLLSRMGLRGPARWPGGCYSSVAAPWEEGLRPPDERPPVRAPPAAHFCNAVPGGLQAHTDGYSEHWPSIDEYMRLVRLLRATPAVGMQVQFGSDEEIARGRAFVEYCNGAPSTPMGRLRAARGHPAPYGIQIWYLGNEIGVQGRYPPTGRRGEWGEAVGAATPREYAAILSRLVPALLEVDGSLRLVGANAAPNVSIPFAAQERLAAVWNAPYLEAVGARLWAHSHHHYFRQPAEWTPHSMSEAVKRGQRHAVGSLAQFARRIGAASVSLDEWGLGPPWSTAQFGVPHAVYAAALLMHALRHAAELQLRAANFYAPVNEGAISVGAWNSSFTPVGHVLELLGRHQGGRLLHVGDGWRHADDDDLEVLATAEGEGGARGGEHAGRLRLTVANKNAAAARAACFHVCESLPHGSAAAARRAVGVDAVVLRAADIDPTASLRLGDPGRYVREQRVLAAEVESAAPRSDGAVAGERCLKLPLDVPPFSVIHAEIHLPLKGQTR</sequence>
<accession>A0AB34K794</accession>
<dbReference type="SUPFAM" id="SSF51445">
    <property type="entry name" value="(Trans)glycosidases"/>
    <property type="match status" value="1"/>
</dbReference>
<dbReference type="PANTHER" id="PTHR43576:SF2">
    <property type="entry name" value="INTRACELLULAR EXO-ALPHA-L-ARABINOFURANOSIDASE 2"/>
    <property type="match status" value="1"/>
</dbReference>
<protein>
    <recommendedName>
        <fullName evidence="1">Alpha-L-arabinofuranosidase 1 catalytic domain-containing protein</fullName>
    </recommendedName>
</protein>